<dbReference type="CDD" id="cd06550">
    <property type="entry name" value="TM_ABC_iron-siderophores_like"/>
    <property type="match status" value="1"/>
</dbReference>
<keyword evidence="3 6" id="KW-0812">Transmembrane</keyword>
<dbReference type="InterPro" id="IPR001626">
    <property type="entry name" value="ABC_TroCD"/>
</dbReference>
<dbReference type="PANTHER" id="PTHR30477:SF0">
    <property type="entry name" value="METAL TRANSPORT SYSTEM MEMBRANE PROTEIN TM_0125-RELATED"/>
    <property type="match status" value="1"/>
</dbReference>
<evidence type="ECO:0000256" key="6">
    <source>
        <dbReference type="RuleBase" id="RU003943"/>
    </source>
</evidence>
<dbReference type="AlphaFoldDB" id="A0A5C4JED2"/>
<dbReference type="PANTHER" id="PTHR30477">
    <property type="entry name" value="ABC-TRANSPORTER METAL-BINDING PROTEIN"/>
    <property type="match status" value="1"/>
</dbReference>
<organism evidence="8 9">
    <name type="scientific">Actinomadura soli</name>
    <dbReference type="NCBI Taxonomy" id="2508997"/>
    <lineage>
        <taxon>Bacteria</taxon>
        <taxon>Bacillati</taxon>
        <taxon>Actinomycetota</taxon>
        <taxon>Actinomycetes</taxon>
        <taxon>Streptosporangiales</taxon>
        <taxon>Thermomonosporaceae</taxon>
        <taxon>Actinomadura</taxon>
    </lineage>
</organism>
<feature type="transmembrane region" description="Helical" evidence="7">
    <location>
        <begin position="12"/>
        <end position="31"/>
    </location>
</feature>
<comment type="subcellular location">
    <subcellularLocation>
        <location evidence="6">Cell membrane</location>
        <topology evidence="6">Multi-pass membrane protein</topology>
    </subcellularLocation>
    <subcellularLocation>
        <location evidence="1">Membrane</location>
        <topology evidence="1">Multi-pass membrane protein</topology>
    </subcellularLocation>
</comment>
<dbReference type="GO" id="GO:0043190">
    <property type="term" value="C:ATP-binding cassette (ABC) transporter complex"/>
    <property type="evidence" value="ECO:0007669"/>
    <property type="project" value="InterPro"/>
</dbReference>
<dbReference type="InterPro" id="IPR037294">
    <property type="entry name" value="ABC_BtuC-like"/>
</dbReference>
<dbReference type="OrthoDB" id="9798540at2"/>
<keyword evidence="9" id="KW-1185">Reference proteome</keyword>
<feature type="transmembrane region" description="Helical" evidence="7">
    <location>
        <begin position="191"/>
        <end position="208"/>
    </location>
</feature>
<comment type="caution">
    <text evidence="8">The sequence shown here is derived from an EMBL/GenBank/DDBJ whole genome shotgun (WGS) entry which is preliminary data.</text>
</comment>
<accession>A0A5C4JED2</accession>
<keyword evidence="5 7" id="KW-0472">Membrane</keyword>
<dbReference type="SUPFAM" id="SSF81345">
    <property type="entry name" value="ABC transporter involved in vitamin B12 uptake, BtuC"/>
    <property type="match status" value="1"/>
</dbReference>
<evidence type="ECO:0000313" key="9">
    <source>
        <dbReference type="Proteomes" id="UP000309174"/>
    </source>
</evidence>
<evidence type="ECO:0000256" key="2">
    <source>
        <dbReference type="ARBA" id="ARBA00008034"/>
    </source>
</evidence>
<feature type="transmembrane region" description="Helical" evidence="7">
    <location>
        <begin position="132"/>
        <end position="156"/>
    </location>
</feature>
<evidence type="ECO:0000313" key="8">
    <source>
        <dbReference type="EMBL" id="TMR02646.1"/>
    </source>
</evidence>
<name>A0A5C4JED2_9ACTN</name>
<sequence length="299" mass="30015">MSGMLQYEFMRIALVMAVLIGLTAPAVGTFIVQRKLSLLGDGIGHIALTGIGLGLLTSTSPVLGALVVSVLGAVAIEVLRARSRSGADVALALLFYGGLAGGVILTNANGGSGTSLQSYLFGSITSVTVTDLYVVAGLAAAVLGVVALFGRELFLLCQDEEVARASGLPVRFLSVLIAATAAVTVVISMRAIGLLLVSALMIVPVAAAQQLTRGFRGTMLAAMATGVLSAVSGLAGSFQYDLPPGPSIVLLALALFVAAVAGGTLVRRRRARAGTAAENVPAAAGPGVEARVDAEVMGG</sequence>
<protein>
    <submittedName>
        <fullName evidence="8">Metal ABC transporter permease</fullName>
    </submittedName>
</protein>
<evidence type="ECO:0000256" key="3">
    <source>
        <dbReference type="ARBA" id="ARBA00022692"/>
    </source>
</evidence>
<dbReference type="RefSeq" id="WP_138645163.1">
    <property type="nucleotide sequence ID" value="NZ_VCKW01000047.1"/>
</dbReference>
<feature type="transmembrane region" description="Helical" evidence="7">
    <location>
        <begin position="220"/>
        <end position="240"/>
    </location>
</feature>
<gene>
    <name evidence="8" type="ORF">ETD83_11950</name>
</gene>
<dbReference type="Pfam" id="PF00950">
    <property type="entry name" value="ABC-3"/>
    <property type="match status" value="1"/>
</dbReference>
<dbReference type="GO" id="GO:0055085">
    <property type="term" value="P:transmembrane transport"/>
    <property type="evidence" value="ECO:0007669"/>
    <property type="project" value="InterPro"/>
</dbReference>
<dbReference type="EMBL" id="VCKW01000047">
    <property type="protein sequence ID" value="TMR02646.1"/>
    <property type="molecule type" value="Genomic_DNA"/>
</dbReference>
<evidence type="ECO:0000256" key="1">
    <source>
        <dbReference type="ARBA" id="ARBA00004141"/>
    </source>
</evidence>
<keyword evidence="6" id="KW-0813">Transport</keyword>
<evidence type="ECO:0000256" key="4">
    <source>
        <dbReference type="ARBA" id="ARBA00022989"/>
    </source>
</evidence>
<reference evidence="8 9" key="1">
    <citation type="submission" date="2019-05" db="EMBL/GenBank/DDBJ databases">
        <title>Draft genome sequence of Actinomadura sp. 14C53.</title>
        <authorList>
            <person name="Saricaoglu S."/>
            <person name="Isik K."/>
        </authorList>
    </citation>
    <scope>NUCLEOTIDE SEQUENCE [LARGE SCALE GENOMIC DNA]</scope>
    <source>
        <strain evidence="8 9">14C53</strain>
    </source>
</reference>
<evidence type="ECO:0000256" key="5">
    <source>
        <dbReference type="ARBA" id="ARBA00023136"/>
    </source>
</evidence>
<proteinExistence type="inferred from homology"/>
<keyword evidence="4 7" id="KW-1133">Transmembrane helix</keyword>
<dbReference type="Gene3D" id="1.10.3470.10">
    <property type="entry name" value="ABC transporter involved in vitamin B12 uptake, BtuC"/>
    <property type="match status" value="1"/>
</dbReference>
<dbReference type="GO" id="GO:0010043">
    <property type="term" value="P:response to zinc ion"/>
    <property type="evidence" value="ECO:0007669"/>
    <property type="project" value="TreeGrafter"/>
</dbReference>
<feature type="transmembrane region" description="Helical" evidence="7">
    <location>
        <begin position="91"/>
        <end position="112"/>
    </location>
</feature>
<dbReference type="Proteomes" id="UP000309174">
    <property type="component" value="Unassembled WGS sequence"/>
</dbReference>
<feature type="transmembrane region" description="Helical" evidence="7">
    <location>
        <begin position="168"/>
        <end position="185"/>
    </location>
</feature>
<feature type="transmembrane region" description="Helical" evidence="7">
    <location>
        <begin position="246"/>
        <end position="266"/>
    </location>
</feature>
<comment type="similarity">
    <text evidence="2 6">Belongs to the ABC-3 integral membrane protein family.</text>
</comment>
<evidence type="ECO:0000256" key="7">
    <source>
        <dbReference type="SAM" id="Phobius"/>
    </source>
</evidence>